<keyword evidence="3" id="KW-1185">Reference proteome</keyword>
<evidence type="ECO:0000259" key="1">
    <source>
        <dbReference type="Pfam" id="PF00085"/>
    </source>
</evidence>
<dbReference type="EMBL" id="PDEA01000001">
    <property type="protein sequence ID" value="PEH89928.1"/>
    <property type="molecule type" value="Genomic_DNA"/>
</dbReference>
<comment type="caution">
    <text evidence="2">The sequence shown here is derived from an EMBL/GenBank/DDBJ whole genome shotgun (WGS) entry which is preliminary data.</text>
</comment>
<proteinExistence type="predicted"/>
<dbReference type="Pfam" id="PF00085">
    <property type="entry name" value="Thioredoxin"/>
    <property type="match status" value="1"/>
</dbReference>
<protein>
    <submittedName>
        <fullName evidence="2">Thiol reductase thioredoxin</fullName>
    </submittedName>
</protein>
<dbReference type="SUPFAM" id="SSF52833">
    <property type="entry name" value="Thioredoxin-like"/>
    <property type="match status" value="1"/>
</dbReference>
<dbReference type="GO" id="GO:0005829">
    <property type="term" value="C:cytosol"/>
    <property type="evidence" value="ECO:0007669"/>
    <property type="project" value="TreeGrafter"/>
</dbReference>
<dbReference type="InterPro" id="IPR036249">
    <property type="entry name" value="Thioredoxin-like_sf"/>
</dbReference>
<organism evidence="2 3">
    <name type="scientific">Comamonas terrigena</name>
    <dbReference type="NCBI Taxonomy" id="32013"/>
    <lineage>
        <taxon>Bacteria</taxon>
        <taxon>Pseudomonadati</taxon>
        <taxon>Pseudomonadota</taxon>
        <taxon>Betaproteobacteria</taxon>
        <taxon>Burkholderiales</taxon>
        <taxon>Comamonadaceae</taxon>
        <taxon>Comamonas</taxon>
    </lineage>
</organism>
<dbReference type="GO" id="GO:0045454">
    <property type="term" value="P:cell redox homeostasis"/>
    <property type="evidence" value="ECO:0007669"/>
    <property type="project" value="TreeGrafter"/>
</dbReference>
<dbReference type="PANTHER" id="PTHR45663">
    <property type="entry name" value="GEO12009P1"/>
    <property type="match status" value="1"/>
</dbReference>
<gene>
    <name evidence="2" type="ORF">CRM82_16130</name>
</gene>
<evidence type="ECO:0000313" key="3">
    <source>
        <dbReference type="Proteomes" id="UP000220246"/>
    </source>
</evidence>
<accession>A0A2A7UXE8</accession>
<dbReference type="CDD" id="cd02947">
    <property type="entry name" value="TRX_family"/>
    <property type="match status" value="1"/>
</dbReference>
<reference evidence="3" key="1">
    <citation type="submission" date="2017-09" db="EMBL/GenBank/DDBJ databases">
        <title>FDA dAtabase for Regulatory Grade micrObial Sequences (FDA-ARGOS): Supporting development and validation of Infectious Disease Dx tests.</title>
        <authorList>
            <person name="Minogue T."/>
            <person name="Wolcott M."/>
            <person name="Wasieloski L."/>
            <person name="Aguilar W."/>
            <person name="Moore D."/>
            <person name="Tallon L."/>
            <person name="Sadzewicz L."/>
            <person name="Ott S."/>
            <person name="Zhao X."/>
            <person name="Nagaraj S."/>
            <person name="Vavikolanu K."/>
            <person name="Aluvathingal J."/>
            <person name="Nadendla S."/>
            <person name="Sichtig H."/>
        </authorList>
    </citation>
    <scope>NUCLEOTIDE SEQUENCE [LARGE SCALE GENOMIC DNA]</scope>
    <source>
        <strain evidence="3">FDAARGOS_394</strain>
    </source>
</reference>
<dbReference type="Gene3D" id="3.40.30.10">
    <property type="entry name" value="Glutaredoxin"/>
    <property type="match status" value="1"/>
</dbReference>
<evidence type="ECO:0000313" key="2">
    <source>
        <dbReference type="EMBL" id="PEH89928.1"/>
    </source>
</evidence>
<dbReference type="GO" id="GO:0015035">
    <property type="term" value="F:protein-disulfide reductase activity"/>
    <property type="evidence" value="ECO:0007669"/>
    <property type="project" value="TreeGrafter"/>
</dbReference>
<name>A0A2A7UXE8_COMTR</name>
<dbReference type="Proteomes" id="UP000220246">
    <property type="component" value="Unassembled WGS sequence"/>
</dbReference>
<sequence>MRPLSALTSPCRAIAPALYAIAAAHQGKLAVYKLHVDEHPELSAAFRIRSIPALRVFQGGQIVKEFGGAMSRQALEQQLAEFLQ</sequence>
<dbReference type="AlphaFoldDB" id="A0A2A7UXE8"/>
<dbReference type="RefSeq" id="WP_083520226.1">
    <property type="nucleotide sequence ID" value="NZ_UIGV01000001.1"/>
</dbReference>
<dbReference type="InterPro" id="IPR013766">
    <property type="entry name" value="Thioredoxin_domain"/>
</dbReference>
<feature type="domain" description="Thioredoxin" evidence="1">
    <location>
        <begin position="9"/>
        <end position="80"/>
    </location>
</feature>
<dbReference type="PANTHER" id="PTHR45663:SF11">
    <property type="entry name" value="GEO12009P1"/>
    <property type="match status" value="1"/>
</dbReference>